<dbReference type="PANTHER" id="PTHR12338">
    <property type="entry name" value="AUTOTRANSPORTER"/>
    <property type="match status" value="1"/>
</dbReference>
<dbReference type="KEGG" id="aei:AOY20_12455"/>
<evidence type="ECO:0000313" key="4">
    <source>
        <dbReference type="Proteomes" id="UP000064939"/>
    </source>
</evidence>
<feature type="chain" id="PRO_5006039747" description="Autotransporter domain-containing protein" evidence="1">
    <location>
        <begin position="25"/>
        <end position="1049"/>
    </location>
</feature>
<evidence type="ECO:0000256" key="1">
    <source>
        <dbReference type="SAM" id="SignalP"/>
    </source>
</evidence>
<dbReference type="InterPro" id="IPR012332">
    <property type="entry name" value="Autotransporter_pectin_lyase_C"/>
</dbReference>
<dbReference type="PANTHER" id="PTHR12338:SF5">
    <property type="entry name" value="ANTIGEN 43-RELATED"/>
    <property type="match status" value="1"/>
</dbReference>
<dbReference type="InterPro" id="IPR005546">
    <property type="entry name" value="Autotransporte_beta"/>
</dbReference>
<dbReference type="AlphaFoldDB" id="A0A0N9W102"/>
<dbReference type="Gene3D" id="2.160.20.20">
    <property type="match status" value="1"/>
</dbReference>
<dbReference type="InterPro" id="IPR043990">
    <property type="entry name" value="AC_1"/>
</dbReference>
<dbReference type="InterPro" id="IPR050909">
    <property type="entry name" value="Bact_Autotransporter_VF"/>
</dbReference>
<dbReference type="SMART" id="SM00869">
    <property type="entry name" value="Autotransporter"/>
    <property type="match status" value="1"/>
</dbReference>
<dbReference type="RefSeq" id="WP_054582165.1">
    <property type="nucleotide sequence ID" value="NZ_CP012808.1"/>
</dbReference>
<gene>
    <name evidence="3" type="ORF">AOY20_12455</name>
</gene>
<sequence length="1049" mass="114613">MNKFPLNKLTMALLMVTTAQYTQAASDNIKYKNYDSNNNIGGCTVVNIQYESTMIKDSNGNDVLRYPEGTPNSQREGNSTGRFDVFSNSGQICDVEDFLNQELTGGDLKYTQQRDDYIYGHIDIKEGVFTATSATEKAVTAETTAEKMYLVLMSDRPSTASFKIEANSTADIKRNFMVINTLGGHGLQNVGGKLKVAGSLVTDARSGRDVTYPNYNPRSLYASNAIIEVDQDFSSYIRDDPKRTISGGSNADIISTKMDVGRNAYFYTNSGKSGVRMSGSSIFDIKGDLTLLSERLANITAKGDTNSYEAAVFTNTDSHLNVGGHTSITSQGFRGYVQNGNTAEFQTQNLIIDTTLEDATSDAKNVSAQALIISGGTIVSSGEISSLRSNGAALTVTGQKVAVTLGEGKENIELVDGKALVKLGENAKVESLLDHAIVINNVDGDIELQKGAIIKAGEGKSLLYDGSGNTTVHLYEDVDLTGDILLNTGEDTVNVQGNVDFTAVKIDAGSKIGEATIEEYDVLNLHGSTHKALDASKFLNFEDIYLKENSHISLLNHIGATLIASKDQEHGIFIDNTSSLKTQGAYILDANVTNSGILDITNEQFLPNISHISGGYHGNDGTLVINTRLGDDYSDTDKLIIQNEATGTTKLQVKNIGGGGAKTVQGIHVIQTGLSESNRTFYLEGGYVSAGVYDYSLNLKKANTSLNSTEFDNWYLESKVQQIDPPVDPLVPEQPIYTPDVGTYSAAKAMANSLFTSRLEDREGASRYQNLEQDQGNVWIRTYGGHHKFKSMSDQLKTKGNSFVTQIGMGLVTLGVDNQYNLGVMGGYAHYSGKTRSYLTERNSKLIVDGYSAGLYGTWYAHPVEKRGVYIDSWVLWNSFKNKVDSADQNYYKYDSSGVTASIEAGGDYLLNKNGQKNWWIQPQGQFVYQNVKAETFYDQQGSHIDRGSDNLQVRLGFKTYLEIPTDVGKLTTYRPYIALNYIHNTNPYEIEVNGIKYGDEGSNDLGEVKLGVEGQITQNSQVWINASYIVGSQSTQSYQGNLGWKYNF</sequence>
<dbReference type="Proteomes" id="UP000064939">
    <property type="component" value="Chromosome"/>
</dbReference>
<dbReference type="Pfam" id="PF18883">
    <property type="entry name" value="AC_1"/>
    <property type="match status" value="1"/>
</dbReference>
<dbReference type="InterPro" id="IPR006315">
    <property type="entry name" value="OM_autotransptr_brl_dom"/>
</dbReference>
<dbReference type="SUPFAM" id="SSF51126">
    <property type="entry name" value="Pectin lyase-like"/>
    <property type="match status" value="1"/>
</dbReference>
<evidence type="ECO:0000259" key="2">
    <source>
        <dbReference type="PROSITE" id="PS51208"/>
    </source>
</evidence>
<protein>
    <recommendedName>
        <fullName evidence="2">Autotransporter domain-containing protein</fullName>
    </recommendedName>
</protein>
<dbReference type="SUPFAM" id="SSF103515">
    <property type="entry name" value="Autotransporter"/>
    <property type="match status" value="1"/>
</dbReference>
<dbReference type="NCBIfam" id="TIGR01414">
    <property type="entry name" value="autotrans_barl"/>
    <property type="match status" value="1"/>
</dbReference>
<dbReference type="CDD" id="cd01344">
    <property type="entry name" value="PL2_Passenger_AT"/>
    <property type="match status" value="1"/>
</dbReference>
<dbReference type="Pfam" id="PF03797">
    <property type="entry name" value="Autotransporter"/>
    <property type="match status" value="1"/>
</dbReference>
<dbReference type="STRING" id="1324350.AOY20_12455"/>
<dbReference type="OrthoDB" id="6693987at2"/>
<organism evidence="3 4">
    <name type="scientific">Acinetobacter equi</name>
    <dbReference type="NCBI Taxonomy" id="1324350"/>
    <lineage>
        <taxon>Bacteria</taxon>
        <taxon>Pseudomonadati</taxon>
        <taxon>Pseudomonadota</taxon>
        <taxon>Gammaproteobacteria</taxon>
        <taxon>Moraxellales</taxon>
        <taxon>Moraxellaceae</taxon>
        <taxon>Acinetobacter</taxon>
    </lineage>
</organism>
<dbReference type="InterPro" id="IPR036709">
    <property type="entry name" value="Autotransporte_beta_dom_sf"/>
</dbReference>
<dbReference type="EMBL" id="CP012808">
    <property type="protein sequence ID" value="ALH96282.1"/>
    <property type="molecule type" value="Genomic_DNA"/>
</dbReference>
<dbReference type="Gene3D" id="2.40.128.130">
    <property type="entry name" value="Autotransporter beta-domain"/>
    <property type="match status" value="1"/>
</dbReference>
<keyword evidence="4" id="KW-1185">Reference proteome</keyword>
<evidence type="ECO:0000313" key="3">
    <source>
        <dbReference type="EMBL" id="ALH96282.1"/>
    </source>
</evidence>
<name>A0A0N9W102_9GAMM</name>
<dbReference type="PROSITE" id="PS51208">
    <property type="entry name" value="AUTOTRANSPORTER"/>
    <property type="match status" value="1"/>
</dbReference>
<feature type="domain" description="Autotransporter" evidence="2">
    <location>
        <begin position="771"/>
        <end position="1049"/>
    </location>
</feature>
<dbReference type="InterPro" id="IPR011050">
    <property type="entry name" value="Pectin_lyase_fold/virulence"/>
</dbReference>
<keyword evidence="1" id="KW-0732">Signal</keyword>
<proteinExistence type="predicted"/>
<accession>A0A0N9W102</accession>
<dbReference type="GO" id="GO:0019867">
    <property type="term" value="C:outer membrane"/>
    <property type="evidence" value="ECO:0007669"/>
    <property type="project" value="InterPro"/>
</dbReference>
<feature type="signal peptide" evidence="1">
    <location>
        <begin position="1"/>
        <end position="24"/>
    </location>
</feature>
<reference evidence="3 4" key="1">
    <citation type="journal article" date="2015" name="Int. J. Syst. Evol. Microbiol.">
        <title>Acinetobacter equi sp. nov. isolated from horse faeces.</title>
        <authorList>
            <person name="Poppel M.T."/>
            <person name="Skiebe E."/>
            <person name="Laue M."/>
            <person name="Bergmann H."/>
            <person name="Ebersberger I."/>
            <person name="Garn T."/>
            <person name="Fruth A."/>
            <person name="Baumgardt S."/>
            <person name="Busse H.J."/>
            <person name="Wilharm G."/>
        </authorList>
    </citation>
    <scope>NUCLEOTIDE SEQUENCE [LARGE SCALE GENOMIC DNA]</scope>
    <source>
        <strain evidence="3 4">114</strain>
    </source>
</reference>